<sequence>MVRCSESILKTIFASPGLMQKLFEFASQQLNTKSDLLESINLQYRSLQVIEFLNEKSTSKMIEYLLHDQNQMKLVSILSKLLQNLGNMKNCKDSQQLEFEIKDNIEQEGLIEEDELLIFHTDNGEFVGVKKNALKLKEFINQNKQPEIIIQAHHQEDNDDDNDDDNEDDSDDDNEDDSDEDSDDDM</sequence>
<name>A0A5J4WNT6_9EUKA</name>
<comment type="caution">
    <text evidence="2">The sequence shown here is derived from an EMBL/GenBank/DDBJ whole genome shotgun (WGS) entry which is preliminary data.</text>
</comment>
<feature type="compositionally biased region" description="Acidic residues" evidence="1">
    <location>
        <begin position="157"/>
        <end position="186"/>
    </location>
</feature>
<reference evidence="2 3" key="1">
    <citation type="submission" date="2019-03" db="EMBL/GenBank/DDBJ databases">
        <title>Single cell metagenomics reveals metabolic interactions within the superorganism composed of flagellate Streblomastix strix and complex community of Bacteroidetes bacteria on its surface.</title>
        <authorList>
            <person name="Treitli S.C."/>
            <person name="Kolisko M."/>
            <person name="Husnik F."/>
            <person name="Keeling P."/>
            <person name="Hampl V."/>
        </authorList>
    </citation>
    <scope>NUCLEOTIDE SEQUENCE [LARGE SCALE GENOMIC DNA]</scope>
    <source>
        <strain evidence="2">ST1C</strain>
    </source>
</reference>
<organism evidence="2 3">
    <name type="scientific">Streblomastix strix</name>
    <dbReference type="NCBI Taxonomy" id="222440"/>
    <lineage>
        <taxon>Eukaryota</taxon>
        <taxon>Metamonada</taxon>
        <taxon>Preaxostyla</taxon>
        <taxon>Oxymonadida</taxon>
        <taxon>Streblomastigidae</taxon>
        <taxon>Streblomastix</taxon>
    </lineage>
</organism>
<proteinExistence type="predicted"/>
<dbReference type="Proteomes" id="UP000324800">
    <property type="component" value="Unassembled WGS sequence"/>
</dbReference>
<feature type="region of interest" description="Disordered" evidence="1">
    <location>
        <begin position="148"/>
        <end position="186"/>
    </location>
</feature>
<accession>A0A5J4WNT6</accession>
<evidence type="ECO:0000313" key="2">
    <source>
        <dbReference type="EMBL" id="KAA6396614.1"/>
    </source>
</evidence>
<dbReference type="EMBL" id="SNRW01001384">
    <property type="protein sequence ID" value="KAA6396614.1"/>
    <property type="molecule type" value="Genomic_DNA"/>
</dbReference>
<gene>
    <name evidence="2" type="ORF">EZS28_007861</name>
</gene>
<protein>
    <submittedName>
        <fullName evidence="2">Uncharacterized protein</fullName>
    </submittedName>
</protein>
<evidence type="ECO:0000313" key="3">
    <source>
        <dbReference type="Proteomes" id="UP000324800"/>
    </source>
</evidence>
<dbReference type="AlphaFoldDB" id="A0A5J4WNT6"/>
<evidence type="ECO:0000256" key="1">
    <source>
        <dbReference type="SAM" id="MobiDB-lite"/>
    </source>
</evidence>